<protein>
    <submittedName>
        <fullName evidence="1">Uncharacterized protein</fullName>
    </submittedName>
</protein>
<dbReference type="Proteomes" id="UP000004471">
    <property type="component" value="Unassembled WGS sequence"/>
</dbReference>
<accession>F3G0I2</accession>
<comment type="caution">
    <text evidence="1">The sequence shown here is derived from an EMBL/GenBank/DDBJ whole genome shotgun (WGS) entry which is preliminary data.</text>
</comment>
<organism evidence="1 2">
    <name type="scientific">Pseudomonas syringae pv. japonica str. M301072</name>
    <dbReference type="NCBI Taxonomy" id="629262"/>
    <lineage>
        <taxon>Bacteria</taxon>
        <taxon>Pseudomonadati</taxon>
        <taxon>Pseudomonadota</taxon>
        <taxon>Gammaproteobacteria</taxon>
        <taxon>Pseudomonadales</taxon>
        <taxon>Pseudomonadaceae</taxon>
        <taxon>Pseudomonas</taxon>
        <taxon>Pseudomonas syringae</taxon>
    </lineage>
</organism>
<evidence type="ECO:0000313" key="2">
    <source>
        <dbReference type="Proteomes" id="UP000004471"/>
    </source>
</evidence>
<proteinExistence type="predicted"/>
<reference evidence="1 2" key="1">
    <citation type="journal article" date="2011" name="PLoS Pathog.">
        <title>Dynamic evolution of pathogenicity revealed by sequencing and comparative genomics of 19 Pseudomonas syringae isolates.</title>
        <authorList>
            <person name="Baltrus D.A."/>
            <person name="Nishimura M.T."/>
            <person name="Romanchuk A."/>
            <person name="Chang J.H."/>
            <person name="Mukhtar M.S."/>
            <person name="Cherkis K."/>
            <person name="Roach J."/>
            <person name="Grant S.R."/>
            <person name="Jones C.D."/>
            <person name="Dangl J.L."/>
        </authorList>
    </citation>
    <scope>NUCLEOTIDE SEQUENCE [LARGE SCALE GENOMIC DNA]</scope>
    <source>
        <strain evidence="2">M301072PT</strain>
    </source>
</reference>
<name>F3G0I2_PSESX</name>
<dbReference type="AlphaFoldDB" id="F3G0I2"/>
<sequence length="36" mass="4062">MDLKRYCMTMAEPGTLPLNRIAEAVADIDKEHVVDD</sequence>
<dbReference type="EMBL" id="AEAH01004278">
    <property type="protein sequence ID" value="EGH35974.1"/>
    <property type="molecule type" value="Genomic_DNA"/>
</dbReference>
<gene>
    <name evidence="1" type="ORF">PSYJA_45756</name>
</gene>
<evidence type="ECO:0000313" key="1">
    <source>
        <dbReference type="EMBL" id="EGH35974.1"/>
    </source>
</evidence>
<feature type="non-terminal residue" evidence="1">
    <location>
        <position position="36"/>
    </location>
</feature>